<gene>
    <name evidence="1" type="ORF">K1T71_013405</name>
</gene>
<proteinExistence type="predicted"/>
<accession>A0ACC1CI08</accession>
<protein>
    <submittedName>
        <fullName evidence="1">Uncharacterized protein</fullName>
    </submittedName>
</protein>
<evidence type="ECO:0000313" key="1">
    <source>
        <dbReference type="EMBL" id="KAJ0171206.1"/>
    </source>
</evidence>
<reference evidence="1 2" key="1">
    <citation type="journal article" date="2021" name="Front. Genet.">
        <title>Chromosome-Level Genome Assembly Reveals Significant Gene Expansion in the Toll and IMD Signaling Pathways of Dendrolimus kikuchii.</title>
        <authorList>
            <person name="Zhou J."/>
            <person name="Wu P."/>
            <person name="Xiong Z."/>
            <person name="Liu N."/>
            <person name="Zhao N."/>
            <person name="Ji M."/>
            <person name="Qiu Y."/>
            <person name="Yang B."/>
        </authorList>
    </citation>
    <scope>NUCLEOTIDE SEQUENCE [LARGE SCALE GENOMIC DNA]</scope>
    <source>
        <strain evidence="1">Ann1</strain>
    </source>
</reference>
<evidence type="ECO:0000313" key="2">
    <source>
        <dbReference type="Proteomes" id="UP000824533"/>
    </source>
</evidence>
<comment type="caution">
    <text evidence="1">The sequence shown here is derived from an EMBL/GenBank/DDBJ whole genome shotgun (WGS) entry which is preliminary data.</text>
</comment>
<keyword evidence="2" id="KW-1185">Reference proteome</keyword>
<sequence>MTKTWKCFTPFTKQCFVTSGVCLNMAQHGLVMGFAAILLPQLKKPGSLIPIDDSSGSWIASILGFALVAGNFIVPTIMANYGRRTANLISLLPVIAGWFCIITAKSIPALLIARFLQGLAMGMSASLGPVLIGEYTSPKNRGAFLTTISLTIATGVLTVHTMGSYLNWQIAALVCACIAFVNLLIVIYSPESPSWLADQGRYEDSRKVFKWLRSEDENEELEKMIEAAIVVRESKADANVANERFAAKFKRNITYLSVTIRKREFYKPIFIMMHIYTLGQWAGANILAAYTLDIFTHVIGTDVNMALLVITLDAQRIISNAMAVYVIKKINRRTMLFSTVGLNLIAFLTTAAYTYAKGKNMLPFDHPVIGVFLIHMHMFTIATGTVPLPFIIAGELFPLEFRSLAGGLSVLFLSSNLFITVKTVPFFFGTLGIHGAYIIYSIVVGYCLIIAFFFLPETKDRTLQDIEDEFRGRPLTVEELKSTQSLTTWKMHNQDRRCSSPVV</sequence>
<name>A0ACC1CI08_9NEOP</name>
<dbReference type="Proteomes" id="UP000824533">
    <property type="component" value="Linkage Group LG25"/>
</dbReference>
<dbReference type="EMBL" id="CM034411">
    <property type="protein sequence ID" value="KAJ0171206.1"/>
    <property type="molecule type" value="Genomic_DNA"/>
</dbReference>
<organism evidence="1 2">
    <name type="scientific">Dendrolimus kikuchii</name>
    <dbReference type="NCBI Taxonomy" id="765133"/>
    <lineage>
        <taxon>Eukaryota</taxon>
        <taxon>Metazoa</taxon>
        <taxon>Ecdysozoa</taxon>
        <taxon>Arthropoda</taxon>
        <taxon>Hexapoda</taxon>
        <taxon>Insecta</taxon>
        <taxon>Pterygota</taxon>
        <taxon>Neoptera</taxon>
        <taxon>Endopterygota</taxon>
        <taxon>Lepidoptera</taxon>
        <taxon>Glossata</taxon>
        <taxon>Ditrysia</taxon>
        <taxon>Bombycoidea</taxon>
        <taxon>Lasiocampidae</taxon>
        <taxon>Dendrolimus</taxon>
    </lineage>
</organism>